<feature type="region of interest" description="Disordered" evidence="5">
    <location>
        <begin position="275"/>
        <end position="309"/>
    </location>
</feature>
<evidence type="ECO:0000256" key="1">
    <source>
        <dbReference type="ARBA" id="ARBA00004173"/>
    </source>
</evidence>
<evidence type="ECO:0000313" key="8">
    <source>
        <dbReference type="Proteomes" id="UP000766486"/>
    </source>
</evidence>
<organism evidence="7 8">
    <name type="scientific">Bionectria ochroleuca</name>
    <name type="common">Gliocladium roseum</name>
    <dbReference type="NCBI Taxonomy" id="29856"/>
    <lineage>
        <taxon>Eukaryota</taxon>
        <taxon>Fungi</taxon>
        <taxon>Dikarya</taxon>
        <taxon>Ascomycota</taxon>
        <taxon>Pezizomycotina</taxon>
        <taxon>Sordariomycetes</taxon>
        <taxon>Hypocreomycetidae</taxon>
        <taxon>Hypocreales</taxon>
        <taxon>Bionectriaceae</taxon>
        <taxon>Clonostachys</taxon>
    </lineage>
</organism>
<name>A0ABY6V3F4_BIOOC</name>
<evidence type="ECO:0000313" key="7">
    <source>
        <dbReference type="EMBL" id="VUC36956.1"/>
    </source>
</evidence>
<keyword evidence="3" id="KW-0496">Mitochondrion</keyword>
<dbReference type="PANTHER" id="PTHR13194">
    <property type="entry name" value="COMPLEX I INTERMEDIATE-ASSOCIATED PROTEIN 30"/>
    <property type="match status" value="1"/>
</dbReference>
<evidence type="ECO:0000256" key="2">
    <source>
        <dbReference type="ARBA" id="ARBA00007884"/>
    </source>
</evidence>
<comment type="caution">
    <text evidence="7">The sequence shown here is derived from an EMBL/GenBank/DDBJ whole genome shotgun (WGS) entry which is preliminary data.</text>
</comment>
<dbReference type="PANTHER" id="PTHR13194:SF18">
    <property type="entry name" value="COMPLEX I INTERMEDIATE-ASSOCIATED PROTEIN 30, MITOCHONDRIAL"/>
    <property type="match status" value="1"/>
</dbReference>
<keyword evidence="4" id="KW-0143">Chaperone</keyword>
<evidence type="ECO:0000259" key="6">
    <source>
        <dbReference type="Pfam" id="PF08547"/>
    </source>
</evidence>
<proteinExistence type="inferred from homology"/>
<evidence type="ECO:0000256" key="5">
    <source>
        <dbReference type="SAM" id="MobiDB-lite"/>
    </source>
</evidence>
<comment type="similarity">
    <text evidence="2">Belongs to the CIA30 family.</text>
</comment>
<feature type="compositionally biased region" description="Low complexity" evidence="5">
    <location>
        <begin position="110"/>
        <end position="119"/>
    </location>
</feature>
<accession>A0ABY6V3F4</accession>
<protein>
    <recommendedName>
        <fullName evidence="6">NADH:ubiquinone oxidoreductase intermediate-associated protein 30 domain-containing protein</fullName>
    </recommendedName>
</protein>
<evidence type="ECO:0000256" key="4">
    <source>
        <dbReference type="ARBA" id="ARBA00023186"/>
    </source>
</evidence>
<dbReference type="EMBL" id="CABFNS010000936">
    <property type="protein sequence ID" value="VUC36956.1"/>
    <property type="molecule type" value="Genomic_DNA"/>
</dbReference>
<dbReference type="Pfam" id="PF08547">
    <property type="entry name" value="CIA30"/>
    <property type="match status" value="1"/>
</dbReference>
<sequence>MRITQPLASRGFLGRSFDELARLSSIGADPTTSIITIASSSNWHACLLTFHSPAFKLEAVKGPAGPRPLYSFHDKESVQKCIPMSDDMIGGSSITKFEFITAHDTHSSPERASSSSQSSTLDKIPPPSSYARFHGQISTALPDDKPVIKRSGYAAFRTPDQAPTLLGRSVWDIDPYSFLAMRIKSDGRSYFINVQTEGVEPTDLHQHRLFAKSPGRWETVYVNWNDFVRTSYGFVVEPQTELLRQKVKSIGIGLTDRVEGPFDLCIERIWATNDIEGQPTPKSEEPTQEAEEQSATGNLKNRKGERIKW</sequence>
<dbReference type="InterPro" id="IPR008979">
    <property type="entry name" value="Galactose-bd-like_sf"/>
</dbReference>
<feature type="domain" description="NADH:ubiquinone oxidoreductase intermediate-associated protein 30" evidence="6">
    <location>
        <begin position="71"/>
        <end position="266"/>
    </location>
</feature>
<dbReference type="Proteomes" id="UP000766486">
    <property type="component" value="Unassembled WGS sequence"/>
</dbReference>
<comment type="subcellular location">
    <subcellularLocation>
        <location evidence="1">Mitochondrion</location>
    </subcellularLocation>
</comment>
<gene>
    <name evidence="7" type="ORF">CLO192961_LOCUS462723</name>
</gene>
<dbReference type="SUPFAM" id="SSF49785">
    <property type="entry name" value="Galactose-binding domain-like"/>
    <property type="match status" value="1"/>
</dbReference>
<evidence type="ECO:0000256" key="3">
    <source>
        <dbReference type="ARBA" id="ARBA00023128"/>
    </source>
</evidence>
<dbReference type="InterPro" id="IPR013857">
    <property type="entry name" value="NADH-UbQ_OxRdtase-assoc_prot30"/>
</dbReference>
<reference evidence="7 8" key="1">
    <citation type="submission" date="2019-06" db="EMBL/GenBank/DDBJ databases">
        <authorList>
            <person name="Broberg M."/>
        </authorList>
    </citation>
    <scope>NUCLEOTIDE SEQUENCE [LARGE SCALE GENOMIC DNA]</scope>
</reference>
<dbReference type="InterPro" id="IPR039131">
    <property type="entry name" value="NDUFAF1"/>
</dbReference>
<keyword evidence="8" id="KW-1185">Reference proteome</keyword>
<feature type="region of interest" description="Disordered" evidence="5">
    <location>
        <begin position="105"/>
        <end position="126"/>
    </location>
</feature>